<dbReference type="EMBL" id="REFC01000011">
    <property type="protein sequence ID" value="RMA65959.1"/>
    <property type="molecule type" value="Genomic_DNA"/>
</dbReference>
<keyword evidence="2" id="KW-1185">Reference proteome</keyword>
<sequence length="854" mass="98772">MKGIHKITIVLLAVLVLAACSRKKNTFLNRNVHAVTAEYNTLYNGGVAYDQGKQELSLTYNDNFWEILPVERIELEESLGLPGEAKDPNFNRAEEKAVKAIQKHSIYIDGKEYNPQIDEAYMLLGKSRYYDSRFVPALDAFNFILDRYPTSNSINIAKIWKAKTNIRLKNEEVALENLHKMFEKDELEDDVLADASAMMAQAYINMDSIEEALPFMKQAAANVEDRELEGRYLFIKGQLYNKLGIKDSANLAFDEVIELNRKSPRIYMINAYLAKANNFDFEKEDRIALRELLADLEEDRENRPFLDKIYYTIGEFYRNSKVIDTAVTYYNKSLKAVTRDAILRAVDYQTLAEINFNNAEYKRAGSYYDSTLTSLEENSRQWRRIKKKRENLDDVIKYEDIATMNDSILRIAAMSEAQQTAFFTEYTEKLKAKAVRDSIESAKAEGSIANNEFYTKTGKDNPKEAGGRFYFYNSSTVSYGKQEFRKIWGERKLEDNWRRSAKKSSLETVDDVEASPVAPIAENEMFNVETYLKRIPKDQKVIDSLGKERNFAYYQLGLIYKEKFKEYELAANRLEKLFTYNPEERLILPSKYNLFRIYEELENSTLATQYKNDILNNHSDSRYAEILRNPNTSLATDESSPEFKYKQLYKDFEASKYQQVIDTSDEYITTYNGNDIVPKLELLKATAIGRQQGFEAYKKALNFVSLTYPNSEEGKQAQTIYSTVIPKLAKKDFESDEEAKNFKMIYQFGANDTQSAQLLKEKLDKALGFFNYSNLSISIDYYDPNTKLVVVHGFNTKLGARGFGEVLKEHKDYKITNTHFEISSPNYKTIQIHKNLTKYLNPGNSEEKDPDPQK</sequence>
<accession>A0A3L9Z3F4</accession>
<dbReference type="RefSeq" id="WP_121905980.1">
    <property type="nucleotide sequence ID" value="NZ_REFC01000011.1"/>
</dbReference>
<comment type="caution">
    <text evidence="1">The sequence shown here is derived from an EMBL/GenBank/DDBJ whole genome shotgun (WGS) entry which is preliminary data.</text>
</comment>
<protein>
    <submittedName>
        <fullName evidence="1">Protein involved in gliding motility SprE</fullName>
    </submittedName>
</protein>
<dbReference type="PROSITE" id="PS51257">
    <property type="entry name" value="PROKAR_LIPOPROTEIN"/>
    <property type="match status" value="1"/>
</dbReference>
<dbReference type="SMART" id="SM00028">
    <property type="entry name" value="TPR"/>
    <property type="match status" value="5"/>
</dbReference>
<gene>
    <name evidence="1" type="ORF">BXY75_0375</name>
</gene>
<proteinExistence type="predicted"/>
<name>A0A3L9Z3F4_9FLAO</name>
<dbReference type="SUPFAM" id="SSF48452">
    <property type="entry name" value="TPR-like"/>
    <property type="match status" value="2"/>
</dbReference>
<reference evidence="1 2" key="1">
    <citation type="submission" date="2018-10" db="EMBL/GenBank/DDBJ databases">
        <title>Genomic Encyclopedia of Archaeal and Bacterial Type Strains, Phase II (KMG-II): from individual species to whole genera.</title>
        <authorList>
            <person name="Goeker M."/>
        </authorList>
    </citation>
    <scope>NUCLEOTIDE SEQUENCE [LARGE SCALE GENOMIC DNA]</scope>
    <source>
        <strain evidence="1 2">DSM 23424</strain>
    </source>
</reference>
<dbReference type="InterPro" id="IPR019734">
    <property type="entry name" value="TPR_rpt"/>
</dbReference>
<dbReference type="InterPro" id="IPR011990">
    <property type="entry name" value="TPR-like_helical_dom_sf"/>
</dbReference>
<dbReference type="AlphaFoldDB" id="A0A3L9Z3F4"/>
<organism evidence="1 2">
    <name type="scientific">Ulvibacter antarcticus</name>
    <dbReference type="NCBI Taxonomy" id="442714"/>
    <lineage>
        <taxon>Bacteria</taxon>
        <taxon>Pseudomonadati</taxon>
        <taxon>Bacteroidota</taxon>
        <taxon>Flavobacteriia</taxon>
        <taxon>Flavobacteriales</taxon>
        <taxon>Flavobacteriaceae</taxon>
        <taxon>Ulvibacter</taxon>
    </lineage>
</organism>
<evidence type="ECO:0000313" key="2">
    <source>
        <dbReference type="Proteomes" id="UP000271339"/>
    </source>
</evidence>
<evidence type="ECO:0000313" key="1">
    <source>
        <dbReference type="EMBL" id="RMA65959.1"/>
    </source>
</evidence>
<dbReference type="Proteomes" id="UP000271339">
    <property type="component" value="Unassembled WGS sequence"/>
</dbReference>
<dbReference type="OrthoDB" id="1522549at2"/>
<dbReference type="Gene3D" id="1.25.40.10">
    <property type="entry name" value="Tetratricopeptide repeat domain"/>
    <property type="match status" value="4"/>
</dbReference>
<dbReference type="Pfam" id="PF13181">
    <property type="entry name" value="TPR_8"/>
    <property type="match status" value="1"/>
</dbReference>